<evidence type="ECO:0000259" key="2">
    <source>
        <dbReference type="Pfam" id="PF17289"/>
    </source>
</evidence>
<evidence type="ECO:0000313" key="3">
    <source>
        <dbReference type="EMBL" id="QIE87991.1"/>
    </source>
</evidence>
<dbReference type="KEGG" id="pnt:G5B91_17605"/>
<keyword evidence="1" id="KW-1188">Viral release from host cell</keyword>
<sequence length="476" mass="53771">MTAAAEERYAAIQLARADFYFFARWMFLQRKGFKWMRAAHHKMVCDALMRVYRGECKRLVINIPPRYSKTELAVINWMAWCLGKVPDAEFIHTSYAAQLASNNAWQARELVAHEAYREIFPETQLRPDSAAKHEWRTTKGGIVYATGSGGTITGYGAGKHRPGFGGAIIIDDPHKADEANSDTIRKGVLDWFQNTLESRKNDPHNTPIIVIMQRLHEEDLAGWLLGGGNGEKWELLSLPALGDDGAPLWPEKHTADMLEQMRAANPYVFSGQYQQRPSPLGGGIIKGAWFQRYKQLPLLNYRKIFADTAQKTKEHNDYSVFECWGQGEDGKAYLLDMIRGKWEAPELKRRAVEFWNKHLAFDAHQFGSLRAMAVEDKASGTGLIQDIRLTCSIPILPIEREKDKLTRVLDVVGYIEAGRICIPEDAPFTSDFVAECEAFTPNDTHAHDDQIDPMCDAINDMVASGNLIEIWNRLAG</sequence>
<dbReference type="Pfam" id="PF17289">
    <property type="entry name" value="Terminase_6C"/>
    <property type="match status" value="1"/>
</dbReference>
<dbReference type="InterPro" id="IPR035421">
    <property type="entry name" value="Terminase_6C"/>
</dbReference>
<evidence type="ECO:0000313" key="4">
    <source>
        <dbReference type="EMBL" id="QIE88055.1"/>
    </source>
</evidence>
<dbReference type="AlphaFoldDB" id="A0A6G6J0I5"/>
<dbReference type="EMBL" id="CP049140">
    <property type="protein sequence ID" value="QIE88055.1"/>
    <property type="molecule type" value="Genomic_DNA"/>
</dbReference>
<accession>A0A6G6J0I5</accession>
<proteinExistence type="predicted"/>
<feature type="domain" description="Terminase large subunit gp17-like C-terminal" evidence="2">
    <location>
        <begin position="306"/>
        <end position="459"/>
    </location>
</feature>
<dbReference type="KEGG" id="pnt:G5B91_17965"/>
<evidence type="ECO:0000256" key="1">
    <source>
        <dbReference type="ARBA" id="ARBA00022612"/>
    </source>
</evidence>
<dbReference type="RefSeq" id="WP_024767378.1">
    <property type="nucleotide sequence ID" value="NZ_CP049140.1"/>
</dbReference>
<dbReference type="Proteomes" id="UP000501063">
    <property type="component" value="Chromosome"/>
</dbReference>
<name>A0A6G6J0I5_PSENT</name>
<dbReference type="InterPro" id="IPR006517">
    <property type="entry name" value="Phage_terminase_lsu-like_C"/>
</dbReference>
<dbReference type="NCBIfam" id="TIGR01630">
    <property type="entry name" value="psiM2_ORF9"/>
    <property type="match status" value="1"/>
</dbReference>
<dbReference type="EMBL" id="CP049140">
    <property type="protein sequence ID" value="QIE87991.1"/>
    <property type="molecule type" value="Genomic_DNA"/>
</dbReference>
<reference evidence="3 5" key="1">
    <citation type="submission" date="2020-02" db="EMBL/GenBank/DDBJ databases">
        <title>Integrative conjugative elements (ICEs) and plasmids drive adaptation of Pseudomonas nitroreducens strain HBP1 to wastewater environment.</title>
        <authorList>
            <person name="Sentchilo V."/>
            <person name="Carraro N."/>
            <person name="Bertelli C."/>
            <person name="van der Meer J.R."/>
        </authorList>
    </citation>
    <scope>NUCLEOTIDE SEQUENCE [LARGE SCALE GENOMIC DNA]</scope>
    <source>
        <strain evidence="3 5">HBP1</strain>
    </source>
</reference>
<gene>
    <name evidence="3" type="primary">terL</name>
    <name evidence="3" type="ORF">G5B91_17605</name>
    <name evidence="4" type="ORF">G5B91_17965</name>
</gene>
<protein>
    <submittedName>
        <fullName evidence="3">Phage terminase large subunit</fullName>
    </submittedName>
</protein>
<evidence type="ECO:0000313" key="5">
    <source>
        <dbReference type="Proteomes" id="UP000501063"/>
    </source>
</evidence>
<organism evidence="3 5">
    <name type="scientific">Pseudomonas nitroreducens</name>
    <dbReference type="NCBI Taxonomy" id="46680"/>
    <lineage>
        <taxon>Bacteria</taxon>
        <taxon>Pseudomonadati</taxon>
        <taxon>Pseudomonadota</taxon>
        <taxon>Gammaproteobacteria</taxon>
        <taxon>Pseudomonadales</taxon>
        <taxon>Pseudomonadaceae</taxon>
        <taxon>Pseudomonas</taxon>
    </lineage>
</organism>